<dbReference type="OrthoDB" id="5588378at2"/>
<dbReference type="Proteomes" id="UP000006201">
    <property type="component" value="Unassembled WGS sequence"/>
</dbReference>
<dbReference type="HOGENOM" id="CLU_1694002_0_0_6"/>
<proteinExistence type="predicted"/>
<dbReference type="EMBL" id="AAOH01000001">
    <property type="protein sequence ID" value="EAR30794.1"/>
    <property type="molecule type" value="Genomic_DNA"/>
</dbReference>
<sequence>MQSQLSSSLQVHQQLLLDWQELVQSANHAFIACQYDVALASYQAAELTCANQMSMLLSNKLDDVSINHFAQCAAAWVVTMHNIADCLTAKNLLAQASLQLYHAYEAMTRLTLHRNSDIAKIATRQSHRCYQQWLQHGVTSEAALSDSPLASRVLH</sequence>
<evidence type="ECO:0000313" key="1">
    <source>
        <dbReference type="EMBL" id="EAR30794.1"/>
    </source>
</evidence>
<gene>
    <name evidence="1" type="ORF">PTD2_04456</name>
</gene>
<dbReference type="RefSeq" id="WP_009837091.1">
    <property type="nucleotide sequence ID" value="NZ_AAOH01000001.1"/>
</dbReference>
<comment type="caution">
    <text evidence="1">The sequence shown here is derived from an EMBL/GenBank/DDBJ whole genome shotgun (WGS) entry which is preliminary data.</text>
</comment>
<dbReference type="AlphaFoldDB" id="A4C5G2"/>
<keyword evidence="2" id="KW-1185">Reference proteome</keyword>
<protein>
    <submittedName>
        <fullName evidence="1">Uncharacterized protein</fullName>
    </submittedName>
</protein>
<name>A4C5G2_9GAMM</name>
<evidence type="ECO:0000313" key="2">
    <source>
        <dbReference type="Proteomes" id="UP000006201"/>
    </source>
</evidence>
<reference evidence="1 2" key="1">
    <citation type="submission" date="2006-02" db="EMBL/GenBank/DDBJ databases">
        <authorList>
            <person name="Moran M.A."/>
            <person name="Kjelleberg S."/>
            <person name="Egan S."/>
            <person name="Saunders N."/>
            <person name="Thomas T."/>
            <person name="Ferriera S."/>
            <person name="Johnson J."/>
            <person name="Kravitz S."/>
            <person name="Halpern A."/>
            <person name="Remington K."/>
            <person name="Beeson K."/>
            <person name="Tran B."/>
            <person name="Rogers Y.-H."/>
            <person name="Friedman R."/>
            <person name="Venter J.C."/>
        </authorList>
    </citation>
    <scope>NUCLEOTIDE SEQUENCE [LARGE SCALE GENOMIC DNA]</scope>
    <source>
        <strain evidence="1 2">D2</strain>
    </source>
</reference>
<accession>A4C5G2</accession>
<organism evidence="1 2">
    <name type="scientific">Pseudoalteromonas tunicata D2</name>
    <dbReference type="NCBI Taxonomy" id="87626"/>
    <lineage>
        <taxon>Bacteria</taxon>
        <taxon>Pseudomonadati</taxon>
        <taxon>Pseudomonadota</taxon>
        <taxon>Gammaproteobacteria</taxon>
        <taxon>Alteromonadales</taxon>
        <taxon>Pseudoalteromonadaceae</taxon>
        <taxon>Pseudoalteromonas</taxon>
    </lineage>
</organism>